<reference evidence="1 2" key="1">
    <citation type="journal article" date="2013" name="Genome Announc.">
        <title>Draft Genome Sequence of Holospora undulata Strain HU1, a Micronucleus-Specific Symbiont of the Ciliate Paramecium caudatum.</title>
        <authorList>
            <person name="Dohra H."/>
            <person name="Suzuki H."/>
            <person name="Suzuki T."/>
            <person name="Tanaka K."/>
            <person name="Fujishima M."/>
        </authorList>
    </citation>
    <scope>NUCLEOTIDE SEQUENCE [LARGE SCALE GENOMIC DNA]</scope>
    <source>
        <strain evidence="1 2">HU1</strain>
    </source>
</reference>
<organism evidence="1 2">
    <name type="scientific">Holospora undulata HU1</name>
    <dbReference type="NCBI Taxonomy" id="1321371"/>
    <lineage>
        <taxon>Bacteria</taxon>
        <taxon>Pseudomonadati</taxon>
        <taxon>Pseudomonadota</taxon>
        <taxon>Alphaproteobacteria</taxon>
        <taxon>Holosporales</taxon>
        <taxon>Holosporaceae</taxon>
        <taxon>Holospora</taxon>
    </lineage>
</organism>
<gene>
    <name evidence="1" type="ORF">K737_300075</name>
</gene>
<accession>A0A061JJ07</accession>
<dbReference type="RefSeq" id="WP_006294338.1">
    <property type="nucleotide sequence ID" value="NZ_ARPM03000036.1"/>
</dbReference>
<protein>
    <submittedName>
        <fullName evidence="1">Uncharacterized protein</fullName>
    </submittedName>
</protein>
<dbReference type="Proteomes" id="UP000026922">
    <property type="component" value="Unassembled WGS sequence"/>
</dbReference>
<name>A0A061JJ07_9PROT</name>
<proteinExistence type="predicted"/>
<dbReference type="AlphaFoldDB" id="A0A061JJ07"/>
<keyword evidence="2" id="KW-1185">Reference proteome</keyword>
<evidence type="ECO:0000313" key="1">
    <source>
        <dbReference type="EMBL" id="ETZ05484.1"/>
    </source>
</evidence>
<evidence type="ECO:0000313" key="2">
    <source>
        <dbReference type="Proteomes" id="UP000026922"/>
    </source>
</evidence>
<comment type="caution">
    <text evidence="1">The sequence shown here is derived from an EMBL/GenBank/DDBJ whole genome shotgun (WGS) entry which is preliminary data.</text>
</comment>
<sequence length="415" mass="48172">MKKIFIFLLSVVEGAYLSLAFSNNEEEKSLKNFSESLQEFTSGKSLVNSVKPVDFKFFLDKVKDTADKEISFLEGVLCSENFQCVNEQSFMDPFFIMPEIENRCARLGEKINVLKSKTFCSKIKSHYESVLEKHEEFKKLVHERNQVYFRSELSSLLDQKKEDRKLSSRLSWIYSKYLRKHSDSLNGIMVVSMPFLNKMSYQFSEFFGYSSAFSKYSVVHGYEKTMTEANLLIKDLSPDDLPVLFNFIQNLANEQNGVKFVSPNRFVQLRNDFQENFREVRRKLCFGTKWLMPIATHIFQYIKNLNKKESSSGVIEQFQESNNEDIFSKKNGIVVNFNPLFFGANLIPSHSISFVEEENGHIALIDATRSLLKEDIVFPLNSALIAENLEKAIKRQYFFVPLCVPSWEFSCEVLK</sequence>
<dbReference type="EMBL" id="ARPM03000036">
    <property type="protein sequence ID" value="ETZ05484.1"/>
    <property type="molecule type" value="Genomic_DNA"/>
</dbReference>